<dbReference type="STRING" id="454130.A0A0U5FTD5"/>
<dbReference type="InterPro" id="IPR001138">
    <property type="entry name" value="Zn2Cys6_DnaBD"/>
</dbReference>
<dbReference type="GO" id="GO:0003677">
    <property type="term" value="F:DNA binding"/>
    <property type="evidence" value="ECO:0007669"/>
    <property type="project" value="UniProtKB-KW"/>
</dbReference>
<dbReference type="PROSITE" id="PS50048">
    <property type="entry name" value="ZN2_CY6_FUNGAL_2"/>
    <property type="match status" value="1"/>
</dbReference>
<keyword evidence="4" id="KW-0238">DNA-binding</keyword>
<evidence type="ECO:0000256" key="4">
    <source>
        <dbReference type="ARBA" id="ARBA00023125"/>
    </source>
</evidence>
<keyword evidence="2" id="KW-0862">Zinc</keyword>
<dbReference type="Pfam" id="PF04082">
    <property type="entry name" value="Fungal_trans"/>
    <property type="match status" value="1"/>
</dbReference>
<evidence type="ECO:0000313" key="10">
    <source>
        <dbReference type="Proteomes" id="UP000054771"/>
    </source>
</evidence>
<dbReference type="SUPFAM" id="SSF57701">
    <property type="entry name" value="Zn2/Cys6 DNA-binding domain"/>
    <property type="match status" value="1"/>
</dbReference>
<dbReference type="OrthoDB" id="435881at2759"/>
<dbReference type="GO" id="GO:0000981">
    <property type="term" value="F:DNA-binding transcription factor activity, RNA polymerase II-specific"/>
    <property type="evidence" value="ECO:0007669"/>
    <property type="project" value="InterPro"/>
</dbReference>
<dbReference type="InterPro" id="IPR051439">
    <property type="entry name" value="XlnR/Xlr1"/>
</dbReference>
<dbReference type="OMA" id="RIACDEC"/>
<protein>
    <recommendedName>
        <fullName evidence="8">Zn(2)-C6 fungal-type domain-containing protein</fullName>
    </recommendedName>
</protein>
<dbReference type="GO" id="GO:0006351">
    <property type="term" value="P:DNA-templated transcription"/>
    <property type="evidence" value="ECO:0007669"/>
    <property type="project" value="InterPro"/>
</dbReference>
<gene>
    <name evidence="9" type="ORF">ASPCAL03687</name>
</gene>
<keyword evidence="3" id="KW-0805">Transcription regulation</keyword>
<feature type="region of interest" description="Disordered" evidence="7">
    <location>
        <begin position="1"/>
        <end position="26"/>
    </location>
</feature>
<proteinExistence type="predicted"/>
<dbReference type="PANTHER" id="PTHR47663">
    <property type="entry name" value="XYLANOLYTIC TRANSCRIPTIONAL ACTIVATOR XLNR-RELATED"/>
    <property type="match status" value="1"/>
</dbReference>
<keyword evidence="6" id="KW-0539">Nucleus</keyword>
<keyword evidence="1" id="KW-0479">Metal-binding</keyword>
<dbReference type="CDD" id="cd00067">
    <property type="entry name" value="GAL4"/>
    <property type="match status" value="1"/>
</dbReference>
<name>A0A0U5FTD5_ASPCI</name>
<dbReference type="Proteomes" id="UP000054771">
    <property type="component" value="Unassembled WGS sequence"/>
</dbReference>
<accession>A0A0U5FTD5</accession>
<evidence type="ECO:0000256" key="1">
    <source>
        <dbReference type="ARBA" id="ARBA00022723"/>
    </source>
</evidence>
<dbReference type="SMART" id="SM00066">
    <property type="entry name" value="GAL4"/>
    <property type="match status" value="1"/>
</dbReference>
<dbReference type="Pfam" id="PF00172">
    <property type="entry name" value="Zn_clus"/>
    <property type="match status" value="1"/>
</dbReference>
<dbReference type="AlphaFoldDB" id="A0A0U5FTD5"/>
<dbReference type="InterPro" id="IPR007219">
    <property type="entry name" value="XnlR_reg_dom"/>
</dbReference>
<dbReference type="EMBL" id="CDMC01000003">
    <property type="protein sequence ID" value="CEL02518.1"/>
    <property type="molecule type" value="Genomic_DNA"/>
</dbReference>
<keyword evidence="5" id="KW-0804">Transcription</keyword>
<organism evidence="9 10">
    <name type="scientific">Aspergillus calidoustus</name>
    <dbReference type="NCBI Taxonomy" id="454130"/>
    <lineage>
        <taxon>Eukaryota</taxon>
        <taxon>Fungi</taxon>
        <taxon>Dikarya</taxon>
        <taxon>Ascomycota</taxon>
        <taxon>Pezizomycotina</taxon>
        <taxon>Eurotiomycetes</taxon>
        <taxon>Eurotiomycetidae</taxon>
        <taxon>Eurotiales</taxon>
        <taxon>Aspergillaceae</taxon>
        <taxon>Aspergillus</taxon>
        <taxon>Aspergillus subgen. Nidulantes</taxon>
    </lineage>
</organism>
<evidence type="ECO:0000256" key="3">
    <source>
        <dbReference type="ARBA" id="ARBA00023015"/>
    </source>
</evidence>
<dbReference type="PROSITE" id="PS00463">
    <property type="entry name" value="ZN2_CY6_FUNGAL_1"/>
    <property type="match status" value="1"/>
</dbReference>
<dbReference type="CDD" id="cd12148">
    <property type="entry name" value="fungal_TF_MHR"/>
    <property type="match status" value="1"/>
</dbReference>
<evidence type="ECO:0000256" key="5">
    <source>
        <dbReference type="ARBA" id="ARBA00023163"/>
    </source>
</evidence>
<dbReference type="PANTHER" id="PTHR47663:SF2">
    <property type="entry name" value="ARABINOLYTIC TRANSCRIPTIONAL ACTIVATOR ARAR-RELATED"/>
    <property type="match status" value="1"/>
</dbReference>
<evidence type="ECO:0000256" key="2">
    <source>
        <dbReference type="ARBA" id="ARBA00022833"/>
    </source>
</evidence>
<dbReference type="Gene3D" id="4.10.240.10">
    <property type="entry name" value="Zn(2)-C6 fungal-type DNA-binding domain"/>
    <property type="match status" value="1"/>
</dbReference>
<evidence type="ECO:0000313" key="9">
    <source>
        <dbReference type="EMBL" id="CEL02518.1"/>
    </source>
</evidence>
<dbReference type="InterPro" id="IPR036864">
    <property type="entry name" value="Zn2-C6_fun-type_DNA-bd_sf"/>
</dbReference>
<reference evidence="10" key="1">
    <citation type="journal article" date="2016" name="Genome Announc.">
        <title>Draft genome sequences of fungus Aspergillus calidoustus.</title>
        <authorList>
            <person name="Horn F."/>
            <person name="Linde J."/>
            <person name="Mattern D.J."/>
            <person name="Walther G."/>
            <person name="Guthke R."/>
            <person name="Scherlach K."/>
            <person name="Martin K."/>
            <person name="Brakhage A.A."/>
            <person name="Petzke L."/>
            <person name="Valiante V."/>
        </authorList>
    </citation>
    <scope>NUCLEOTIDE SEQUENCE [LARGE SCALE GENOMIC DNA]</scope>
    <source>
        <strain evidence="10">SF006504</strain>
    </source>
</reference>
<evidence type="ECO:0000259" key="8">
    <source>
        <dbReference type="PROSITE" id="PS50048"/>
    </source>
</evidence>
<sequence length="794" mass="88855">MAKALPASPQESPSNESISPGAKQRKTRSRIACDECHSQHARCDRVFPCSRCLSKNIQCGFSRELRKRGRLPKHIPRPGTGIMTGTPGVYNADNAQFVISPTASDALTSEGSQQSSCYVKDVPVLLSQGIECPQSLDDLVCPIQRCEEDDLLNESLLFQAESADFPGLLTGIALEDGPFPLDTLTPTDFPETSSPRHAGSEIFTSTPPPTLLSLRFPVLQPLLPFIQSTISAELACGLLDFYFTSAFPGHMHPICHHIHCYVVRKASFLDEIRPRPSSLALLASMLWVAASDDRAFSLPISPRYRKQICHFLHSLTVQLLRPLAHTPIYGPRKTIMDRTPYSDVNLANFSGFAQPFLLANSPQGNEFSSGTIDDVITYIHIASILSASEQKALSRKWWYAAFTLARDLELNREVEAMPAMDLQDNCFSELDSRLDCSVANRRILSCVCNDHSAHITEVQREERRRVWWLLYMMDRHLALSDNRPLVLLDSESKDLLLPLDEHAWQAGEIHSNSHNVIGPQCLVSGPKNKRRGFPDFTCHDQSIFGLFLPLMTIMGQVVDLNQMENHPILGAGASGKKSLETYRNQVLRQLDVYEISFNEFITRIATTESALSSNANHLHTHASSQTYWMSRTIAAYASYYVQVLHILLDDKWDPTTLTEDRDLSTSSPNFTLAISRALKAAASVKQILKFDPDVSFMPALFETQLLRGSSYFLLIIERLQDEADESFLSACEVMIRAVESCIVTLNTESQRSFCQIMRRAVARARGRPINHCEVQRRHRAILALYGRTETGSAL</sequence>
<feature type="compositionally biased region" description="Polar residues" evidence="7">
    <location>
        <begin position="9"/>
        <end position="18"/>
    </location>
</feature>
<feature type="domain" description="Zn(2)-C6 fungal-type" evidence="8">
    <location>
        <begin position="32"/>
        <end position="61"/>
    </location>
</feature>
<evidence type="ECO:0000256" key="7">
    <source>
        <dbReference type="SAM" id="MobiDB-lite"/>
    </source>
</evidence>
<dbReference type="GO" id="GO:0008270">
    <property type="term" value="F:zinc ion binding"/>
    <property type="evidence" value="ECO:0007669"/>
    <property type="project" value="InterPro"/>
</dbReference>
<keyword evidence="10" id="KW-1185">Reference proteome</keyword>
<evidence type="ECO:0000256" key="6">
    <source>
        <dbReference type="ARBA" id="ARBA00023242"/>
    </source>
</evidence>